<feature type="domain" description="C2H2-type" evidence="6">
    <location>
        <begin position="231"/>
        <end position="259"/>
    </location>
</feature>
<protein>
    <submittedName>
        <fullName evidence="7">Zinc finger protein 26</fullName>
    </submittedName>
</protein>
<dbReference type="PROSITE" id="PS50157">
    <property type="entry name" value="ZINC_FINGER_C2H2_2"/>
    <property type="match status" value="3"/>
</dbReference>
<evidence type="ECO:0000313" key="7">
    <source>
        <dbReference type="EMBL" id="GBP20002.1"/>
    </source>
</evidence>
<name>A0A4C1U133_EUMVA</name>
<comment type="caution">
    <text evidence="7">The sequence shown here is derived from an EMBL/GenBank/DDBJ whole genome shotgun (WGS) entry which is preliminary data.</text>
</comment>
<gene>
    <name evidence="7" type="primary">Zfp26</name>
    <name evidence="7" type="ORF">EVAR_13768_1</name>
</gene>
<evidence type="ECO:0000259" key="6">
    <source>
        <dbReference type="PROSITE" id="PS50157"/>
    </source>
</evidence>
<keyword evidence="3 5" id="KW-0863">Zinc-finger</keyword>
<dbReference type="InterPro" id="IPR036236">
    <property type="entry name" value="Znf_C2H2_sf"/>
</dbReference>
<dbReference type="Gene3D" id="3.30.160.60">
    <property type="entry name" value="Classic Zinc Finger"/>
    <property type="match status" value="3"/>
</dbReference>
<sequence>MTDISDYIARLRSFVRKLQPSPASRHGERATFVYKDLATTTHVFLRETLYVAVFNLHIRDHTKTPQPNEKPLEDDNAYPMIQKRRHRCPECQRFTAETEEKLLRHIKKVHRGENPFNCYMCDYSTYNKSLFEEHVRIHQGIKPFKCTFCPYKSASKKNTKKHELIHRPDNPLKCVKCGFIARHSRSLKCHIEKNCTGVKGCDKVKCDECDYVSHDAHIKFHKRSMHSKDSYECTICGEKVKSRRFLRKHEATVHNKTVAASKKFSKAYFKCKICAWDSTNKPKILLHLIHHPKQKVDENNFDISILKKFDIM</sequence>
<evidence type="ECO:0000256" key="1">
    <source>
        <dbReference type="ARBA" id="ARBA00022723"/>
    </source>
</evidence>
<evidence type="ECO:0000313" key="8">
    <source>
        <dbReference type="Proteomes" id="UP000299102"/>
    </source>
</evidence>
<dbReference type="SUPFAM" id="SSF57667">
    <property type="entry name" value="beta-beta-alpha zinc fingers"/>
    <property type="match status" value="2"/>
</dbReference>
<dbReference type="Proteomes" id="UP000299102">
    <property type="component" value="Unassembled WGS sequence"/>
</dbReference>
<reference evidence="7 8" key="1">
    <citation type="journal article" date="2019" name="Commun. Biol.">
        <title>The bagworm genome reveals a unique fibroin gene that provides high tensile strength.</title>
        <authorList>
            <person name="Kono N."/>
            <person name="Nakamura H."/>
            <person name="Ohtoshi R."/>
            <person name="Tomita M."/>
            <person name="Numata K."/>
            <person name="Arakawa K."/>
        </authorList>
    </citation>
    <scope>NUCLEOTIDE SEQUENCE [LARGE SCALE GENOMIC DNA]</scope>
</reference>
<accession>A0A4C1U133</accession>
<dbReference type="AlphaFoldDB" id="A0A4C1U133"/>
<feature type="domain" description="C2H2-type" evidence="6">
    <location>
        <begin position="144"/>
        <end position="171"/>
    </location>
</feature>
<organism evidence="7 8">
    <name type="scientific">Eumeta variegata</name>
    <name type="common">Bagworm moth</name>
    <name type="synonym">Eumeta japonica</name>
    <dbReference type="NCBI Taxonomy" id="151549"/>
    <lineage>
        <taxon>Eukaryota</taxon>
        <taxon>Metazoa</taxon>
        <taxon>Ecdysozoa</taxon>
        <taxon>Arthropoda</taxon>
        <taxon>Hexapoda</taxon>
        <taxon>Insecta</taxon>
        <taxon>Pterygota</taxon>
        <taxon>Neoptera</taxon>
        <taxon>Endopterygota</taxon>
        <taxon>Lepidoptera</taxon>
        <taxon>Glossata</taxon>
        <taxon>Ditrysia</taxon>
        <taxon>Tineoidea</taxon>
        <taxon>Psychidae</taxon>
        <taxon>Oiketicinae</taxon>
        <taxon>Eumeta</taxon>
    </lineage>
</organism>
<keyword evidence="2" id="KW-0677">Repeat</keyword>
<keyword evidence="1" id="KW-0479">Metal-binding</keyword>
<dbReference type="PROSITE" id="PS00028">
    <property type="entry name" value="ZINC_FINGER_C2H2_1"/>
    <property type="match status" value="1"/>
</dbReference>
<evidence type="ECO:0000256" key="2">
    <source>
        <dbReference type="ARBA" id="ARBA00022737"/>
    </source>
</evidence>
<keyword evidence="8" id="KW-1185">Reference proteome</keyword>
<dbReference type="InterPro" id="IPR013087">
    <property type="entry name" value="Znf_C2H2_type"/>
</dbReference>
<evidence type="ECO:0000256" key="3">
    <source>
        <dbReference type="ARBA" id="ARBA00022771"/>
    </source>
</evidence>
<dbReference type="PANTHER" id="PTHR24379">
    <property type="entry name" value="KRAB AND ZINC FINGER DOMAIN-CONTAINING"/>
    <property type="match status" value="1"/>
</dbReference>
<dbReference type="STRING" id="151549.A0A4C1U133"/>
<dbReference type="GO" id="GO:0008270">
    <property type="term" value="F:zinc ion binding"/>
    <property type="evidence" value="ECO:0007669"/>
    <property type="project" value="UniProtKB-KW"/>
</dbReference>
<dbReference type="OrthoDB" id="6077919at2759"/>
<dbReference type="PANTHER" id="PTHR24379:SF121">
    <property type="entry name" value="C2H2-TYPE DOMAIN-CONTAINING PROTEIN"/>
    <property type="match status" value="1"/>
</dbReference>
<keyword evidence="4" id="KW-0862">Zinc</keyword>
<proteinExistence type="predicted"/>
<dbReference type="EMBL" id="BGZK01000114">
    <property type="protein sequence ID" value="GBP20002.1"/>
    <property type="molecule type" value="Genomic_DNA"/>
</dbReference>
<dbReference type="SMART" id="SM00355">
    <property type="entry name" value="ZnF_C2H2"/>
    <property type="match status" value="7"/>
</dbReference>
<evidence type="ECO:0000256" key="4">
    <source>
        <dbReference type="ARBA" id="ARBA00022833"/>
    </source>
</evidence>
<feature type="domain" description="C2H2-type" evidence="6">
    <location>
        <begin position="116"/>
        <end position="143"/>
    </location>
</feature>
<evidence type="ECO:0000256" key="5">
    <source>
        <dbReference type="PROSITE-ProRule" id="PRU00042"/>
    </source>
</evidence>